<keyword evidence="2" id="KW-1185">Reference proteome</keyword>
<comment type="caution">
    <text evidence="1">The sequence shown here is derived from an EMBL/GenBank/DDBJ whole genome shotgun (WGS) entry which is preliminary data.</text>
</comment>
<dbReference type="Proteomes" id="UP001597045">
    <property type="component" value="Unassembled WGS sequence"/>
</dbReference>
<dbReference type="EMBL" id="JBHTIS010000367">
    <property type="protein sequence ID" value="MFD1045649.1"/>
    <property type="molecule type" value="Genomic_DNA"/>
</dbReference>
<reference evidence="2" key="1">
    <citation type="journal article" date="2019" name="Int. J. Syst. Evol. Microbiol.">
        <title>The Global Catalogue of Microorganisms (GCM) 10K type strain sequencing project: providing services to taxonomists for standard genome sequencing and annotation.</title>
        <authorList>
            <consortium name="The Broad Institute Genomics Platform"/>
            <consortium name="The Broad Institute Genome Sequencing Center for Infectious Disease"/>
            <person name="Wu L."/>
            <person name="Ma J."/>
        </authorList>
    </citation>
    <scope>NUCLEOTIDE SEQUENCE [LARGE SCALE GENOMIC DNA]</scope>
    <source>
        <strain evidence="2">JCM 31486</strain>
    </source>
</reference>
<sequence length="94" mass="10131">IGEQIHVVRSAAESAGKDPSEVRIVVRGVVRPGERGPRLSGSIAQIRADAEWLGEQGVTELFYDLNWHPGIGHPDVPEEDATAKALDLLDALKP</sequence>
<accession>A0ABW3M7P1</accession>
<organism evidence="1 2">
    <name type="scientific">Kibdelosporangium lantanae</name>
    <dbReference type="NCBI Taxonomy" id="1497396"/>
    <lineage>
        <taxon>Bacteria</taxon>
        <taxon>Bacillati</taxon>
        <taxon>Actinomycetota</taxon>
        <taxon>Actinomycetes</taxon>
        <taxon>Pseudonocardiales</taxon>
        <taxon>Pseudonocardiaceae</taxon>
        <taxon>Kibdelosporangium</taxon>
    </lineage>
</organism>
<proteinExistence type="predicted"/>
<evidence type="ECO:0000313" key="2">
    <source>
        <dbReference type="Proteomes" id="UP001597045"/>
    </source>
</evidence>
<evidence type="ECO:0000313" key="1">
    <source>
        <dbReference type="EMBL" id="MFD1045649.1"/>
    </source>
</evidence>
<name>A0ABW3M7P1_9PSEU</name>
<protein>
    <submittedName>
        <fullName evidence="1">LLM class F420-dependent oxidoreductase</fullName>
    </submittedName>
</protein>
<feature type="non-terminal residue" evidence="1">
    <location>
        <position position="1"/>
    </location>
</feature>
<gene>
    <name evidence="1" type="ORF">ACFQ1S_08740</name>
</gene>